<keyword evidence="4" id="KW-0328">Glycosyltransferase</keyword>
<dbReference type="AlphaFoldDB" id="A0A375GKN1"/>
<sequence length="391" mass="42321">MDQSQNGTSAIPMRILLLITCLQLGGAEQQVAALALQYRSLGHAVSVVSLMPGCELTLPEGIELLMLNMRKTPAALLATLMQIRQFVLRWRPDVVHSHMVHANLMARLLTRVCTVPATICTAHNYFEGGALRMLAYRLTDRWADLTTQVSDEGRQRMIDVRAAPASRIIYVPNGFDTTRYRPSAGQRAATRAELGLHPDDRLVLNVGRLVADKAQTALIDAFAQASLGDRTVLMIAGEGPQRDALAQRIEHHGLSARVLLLGKRMDVPALLNAADLFVLSSVIEGMPLVVGEALSSGCPVVATDASGVPAMVRGIGTLVPRGDTPALARAIRDAVSQGRGGPADEAARHKHIATRFNIELIARDWLRLYARYARASAPAQVEATDAAARYR</sequence>
<keyword evidence="4" id="KW-0808">Transferase</keyword>
<dbReference type="PANTHER" id="PTHR45947">
    <property type="entry name" value="SULFOQUINOVOSYL TRANSFERASE SQD2"/>
    <property type="match status" value="1"/>
</dbReference>
<dbReference type="InterPro" id="IPR050194">
    <property type="entry name" value="Glycosyltransferase_grp1"/>
</dbReference>
<dbReference type="Proteomes" id="UP000256862">
    <property type="component" value="Plasmid CO2235_mp"/>
</dbReference>
<dbReference type="Pfam" id="PF13439">
    <property type="entry name" value="Glyco_transf_4"/>
    <property type="match status" value="1"/>
</dbReference>
<dbReference type="SUPFAM" id="SSF53756">
    <property type="entry name" value="UDP-Glycosyltransferase/glycogen phosphorylase"/>
    <property type="match status" value="1"/>
</dbReference>
<evidence type="ECO:0000313" key="5">
    <source>
        <dbReference type="Proteomes" id="UP000256862"/>
    </source>
</evidence>
<evidence type="ECO:0000313" key="3">
    <source>
        <dbReference type="EMBL" id="SPC10609.1"/>
    </source>
</evidence>
<reference evidence="5" key="1">
    <citation type="submission" date="2018-01" db="EMBL/GenBank/DDBJ databases">
        <authorList>
            <person name="Gaut B.S."/>
            <person name="Morton B.R."/>
            <person name="Clegg M.T."/>
            <person name="Duvall M.R."/>
        </authorList>
    </citation>
    <scope>NUCLEOTIDE SEQUENCE [LARGE SCALE GENOMIC DNA]</scope>
</reference>
<reference evidence="4" key="2">
    <citation type="submission" date="2018-01" db="EMBL/GenBank/DDBJ databases">
        <authorList>
            <person name="Clerissi C."/>
        </authorList>
    </citation>
    <scope>NUCLEOTIDE SEQUENCE</scope>
    <source>
        <strain evidence="4">Cupriavidus oxalaticus LMG 2235</strain>
    </source>
</reference>
<evidence type="ECO:0000313" key="4">
    <source>
        <dbReference type="EMBL" id="SPC19771.1"/>
    </source>
</evidence>
<feature type="domain" description="Glycosyl transferase family 1" evidence="1">
    <location>
        <begin position="188"/>
        <end position="338"/>
    </location>
</feature>
<protein>
    <submittedName>
        <fullName evidence="4">Phosphatidylinositol N-acetylglucosaminyltransferase</fullName>
        <ecNumber evidence="4">2.4.1.-</ecNumber>
    </submittedName>
</protein>
<organism evidence="4">
    <name type="scientific">Cupriavidus oxalaticus</name>
    <dbReference type="NCBI Taxonomy" id="96344"/>
    <lineage>
        <taxon>Bacteria</taxon>
        <taxon>Pseudomonadati</taxon>
        <taxon>Pseudomonadota</taxon>
        <taxon>Betaproteobacteria</taxon>
        <taxon>Burkholderiales</taxon>
        <taxon>Burkholderiaceae</taxon>
        <taxon>Cupriavidus</taxon>
    </lineage>
</organism>
<dbReference type="EMBL" id="OGUS01000137">
    <property type="protein sequence ID" value="SPC19771.1"/>
    <property type="molecule type" value="Genomic_DNA"/>
</dbReference>
<dbReference type="Gene3D" id="3.40.50.2000">
    <property type="entry name" value="Glycogen Phosphorylase B"/>
    <property type="match status" value="2"/>
</dbReference>
<dbReference type="RefSeq" id="WP_239481325.1">
    <property type="nucleotide sequence ID" value="NZ_CP069809.1"/>
</dbReference>
<dbReference type="InterPro" id="IPR001296">
    <property type="entry name" value="Glyco_trans_1"/>
</dbReference>
<dbReference type="PANTHER" id="PTHR45947:SF3">
    <property type="entry name" value="SULFOQUINOVOSYL TRANSFERASE SQD2"/>
    <property type="match status" value="1"/>
</dbReference>
<dbReference type="EMBL" id="OGUS01000108">
    <property type="protein sequence ID" value="SPC10609.1"/>
    <property type="molecule type" value="Genomic_DNA"/>
</dbReference>
<dbReference type="GO" id="GO:0016758">
    <property type="term" value="F:hexosyltransferase activity"/>
    <property type="evidence" value="ECO:0007669"/>
    <property type="project" value="TreeGrafter"/>
</dbReference>
<dbReference type="EC" id="2.4.1.-" evidence="4"/>
<comment type="caution">
    <text evidence="4">The sequence shown here is derived from an EMBL/GenBank/DDBJ whole genome shotgun (WGS) entry which is preliminary data.</text>
</comment>
<gene>
    <name evidence="4" type="ORF">CO2235_MP20182</name>
    <name evidence="3" type="ORF">CO2235_U990017</name>
</gene>
<accession>A0A375GKN1</accession>
<proteinExistence type="predicted"/>
<name>A0A375GKN1_9BURK</name>
<evidence type="ECO:0000259" key="1">
    <source>
        <dbReference type="Pfam" id="PF00534"/>
    </source>
</evidence>
<dbReference type="InterPro" id="IPR028098">
    <property type="entry name" value="Glyco_trans_4-like_N"/>
</dbReference>
<evidence type="ECO:0000259" key="2">
    <source>
        <dbReference type="Pfam" id="PF13439"/>
    </source>
</evidence>
<feature type="domain" description="Glycosyltransferase subfamily 4-like N-terminal" evidence="2">
    <location>
        <begin position="25"/>
        <end position="179"/>
    </location>
</feature>
<dbReference type="Pfam" id="PF00534">
    <property type="entry name" value="Glycos_transf_1"/>
    <property type="match status" value="1"/>
</dbReference>